<comment type="pathway">
    <text evidence="1">Nitrogen metabolism; urea cycle; L-ornithine and urea from L-arginine: step 1/1.</text>
</comment>
<evidence type="ECO:0000313" key="12">
    <source>
        <dbReference type="Proteomes" id="UP000823046"/>
    </source>
</evidence>
<keyword evidence="7 10" id="KW-0464">Manganese</keyword>
<dbReference type="PROSITE" id="PS51409">
    <property type="entry name" value="ARGINASE_2"/>
    <property type="match status" value="1"/>
</dbReference>
<evidence type="ECO:0000256" key="10">
    <source>
        <dbReference type="RuleBase" id="RU361159"/>
    </source>
</evidence>
<evidence type="ECO:0000256" key="6">
    <source>
        <dbReference type="ARBA" id="ARBA00022801"/>
    </source>
</evidence>
<dbReference type="Pfam" id="PF00491">
    <property type="entry name" value="Arginase"/>
    <property type="match status" value="1"/>
</dbReference>
<sequence length="347" mass="38204">MYATSYTTFHAIQTMTETSMPKHFTTCAVVGAPSLRGQNYLDGVQLAPEYLRKAGLHKVIDYVGKVAHDCGDLNFEDVEENWNASLESSLYHKNVKHSKTLGGSCRKLFEKVYEQACENRLVLTIGGDHSIATGSISGALLRYPELVVVWVDAHADINTPETSPSGNYHGMPMGHLLRLFRLKVPGFEWMDNLPKLQPNSIVYIGLRDLDVGEKKILKELGISCFTMSDIEKLGIGKTVAAALRSVDPYGIRPIHMSFDIDSCDPSIAPGTGTKVQGGLTYREAHFICESIAETCRLVTMDFVEVNPTVDCNDSDLCRPRVPTDLCASKTVRLCLELIGSSLGMKLL</sequence>
<dbReference type="PROSITE" id="PS01053">
    <property type="entry name" value="ARGINASE_1"/>
    <property type="match status" value="1"/>
</dbReference>
<evidence type="ECO:0000256" key="5">
    <source>
        <dbReference type="ARBA" id="ARBA00022723"/>
    </source>
</evidence>
<evidence type="ECO:0000256" key="2">
    <source>
        <dbReference type="ARBA" id="ARBA00012168"/>
    </source>
</evidence>
<dbReference type="InterPro" id="IPR023696">
    <property type="entry name" value="Ureohydrolase_dom_sf"/>
</dbReference>
<keyword evidence="4 10" id="KW-0056">Arginine metabolism</keyword>
<evidence type="ECO:0000313" key="11">
    <source>
        <dbReference type="EMBL" id="KAF8817746.1"/>
    </source>
</evidence>
<dbReference type="PANTHER" id="PTHR43782">
    <property type="entry name" value="ARGINASE"/>
    <property type="match status" value="1"/>
</dbReference>
<evidence type="ECO:0000256" key="7">
    <source>
        <dbReference type="ARBA" id="ARBA00023211"/>
    </source>
</evidence>
<organism evidence="11 12">
    <name type="scientific">Cardiosporidium cionae</name>
    <dbReference type="NCBI Taxonomy" id="476202"/>
    <lineage>
        <taxon>Eukaryota</taxon>
        <taxon>Sar</taxon>
        <taxon>Alveolata</taxon>
        <taxon>Apicomplexa</taxon>
        <taxon>Aconoidasida</taxon>
        <taxon>Nephromycida</taxon>
        <taxon>Cardiosporidium</taxon>
    </lineage>
</organism>
<comment type="similarity">
    <text evidence="8 9">Belongs to the arginase family.</text>
</comment>
<dbReference type="NCBIfam" id="TIGR01229">
    <property type="entry name" value="rocF_arginase"/>
    <property type="match status" value="1"/>
</dbReference>
<evidence type="ECO:0000256" key="9">
    <source>
        <dbReference type="RuleBase" id="RU003684"/>
    </source>
</evidence>
<keyword evidence="5 10" id="KW-0479">Metal-binding</keyword>
<name>A0ABQ7J4P0_9APIC</name>
<proteinExistence type="inferred from homology"/>
<comment type="caution">
    <text evidence="11">The sequence shown here is derived from an EMBL/GenBank/DDBJ whole genome shotgun (WGS) entry which is preliminary data.</text>
</comment>
<evidence type="ECO:0000256" key="4">
    <source>
        <dbReference type="ARBA" id="ARBA00022503"/>
    </source>
</evidence>
<comment type="catalytic activity">
    <reaction evidence="10">
        <text>L-arginine + H2O = urea + L-ornithine</text>
        <dbReference type="Rhea" id="RHEA:20569"/>
        <dbReference type="ChEBI" id="CHEBI:15377"/>
        <dbReference type="ChEBI" id="CHEBI:16199"/>
        <dbReference type="ChEBI" id="CHEBI:32682"/>
        <dbReference type="ChEBI" id="CHEBI:46911"/>
        <dbReference type="EC" id="3.5.3.1"/>
    </reaction>
</comment>
<gene>
    <name evidence="11" type="ORF">IE077_002551</name>
</gene>
<comment type="cofactor">
    <cofactor evidence="10">
        <name>Mn(2+)</name>
        <dbReference type="ChEBI" id="CHEBI:29035"/>
    </cofactor>
    <text evidence="10">Binds 2 manganese ions per subunit.</text>
</comment>
<dbReference type="InterPro" id="IPR014033">
    <property type="entry name" value="Arginase"/>
</dbReference>
<keyword evidence="12" id="KW-1185">Reference proteome</keyword>
<dbReference type="Gene3D" id="3.40.800.10">
    <property type="entry name" value="Ureohydrolase domain"/>
    <property type="match status" value="1"/>
</dbReference>
<dbReference type="CDD" id="cd09989">
    <property type="entry name" value="Arginase"/>
    <property type="match status" value="1"/>
</dbReference>
<dbReference type="InterPro" id="IPR020855">
    <property type="entry name" value="Ureohydrolase_Mn_BS"/>
</dbReference>
<dbReference type="Proteomes" id="UP000823046">
    <property type="component" value="Unassembled WGS sequence"/>
</dbReference>
<dbReference type="SUPFAM" id="SSF52768">
    <property type="entry name" value="Arginase/deacetylase"/>
    <property type="match status" value="1"/>
</dbReference>
<dbReference type="EC" id="3.5.3.1" evidence="2 10"/>
<dbReference type="PANTHER" id="PTHR43782:SF3">
    <property type="entry name" value="ARGINASE"/>
    <property type="match status" value="1"/>
</dbReference>
<protein>
    <recommendedName>
        <fullName evidence="3 10">Arginase</fullName>
        <ecNumber evidence="2 10">3.5.3.1</ecNumber>
    </recommendedName>
</protein>
<keyword evidence="6 9" id="KW-0378">Hydrolase</keyword>
<evidence type="ECO:0000256" key="1">
    <source>
        <dbReference type="ARBA" id="ARBA00005098"/>
    </source>
</evidence>
<dbReference type="InterPro" id="IPR006035">
    <property type="entry name" value="Ureohydrolase"/>
</dbReference>
<dbReference type="EMBL" id="JADAQX010001591">
    <property type="protein sequence ID" value="KAF8817746.1"/>
    <property type="molecule type" value="Genomic_DNA"/>
</dbReference>
<evidence type="ECO:0000256" key="8">
    <source>
        <dbReference type="PROSITE-ProRule" id="PRU00742"/>
    </source>
</evidence>
<reference evidence="11 12" key="1">
    <citation type="journal article" date="2020" name="bioRxiv">
        <title>Metabolic contributions of an alphaproteobacterial endosymbiont in the apicomplexan Cardiosporidium cionae.</title>
        <authorList>
            <person name="Hunter E.S."/>
            <person name="Paight C.J."/>
            <person name="Lane C.E."/>
        </authorList>
    </citation>
    <scope>NUCLEOTIDE SEQUENCE [LARGE SCALE GENOMIC DNA]</scope>
    <source>
        <strain evidence="11">ESH_2018</strain>
    </source>
</reference>
<dbReference type="PRINTS" id="PR00116">
    <property type="entry name" value="ARGINASE"/>
</dbReference>
<accession>A0ABQ7J4P0</accession>
<evidence type="ECO:0000256" key="3">
    <source>
        <dbReference type="ARBA" id="ARBA00018123"/>
    </source>
</evidence>
<dbReference type="PIRSF" id="PIRSF036979">
    <property type="entry name" value="Arginase"/>
    <property type="match status" value="1"/>
</dbReference>